<protein>
    <submittedName>
        <fullName evidence="1">Uncharacterized protein</fullName>
    </submittedName>
</protein>
<name>A0AAD5RBC9_PARTN</name>
<reference evidence="1" key="1">
    <citation type="submission" date="2021-06" db="EMBL/GenBank/DDBJ databases">
        <title>Parelaphostrongylus tenuis whole genome reference sequence.</title>
        <authorList>
            <person name="Garwood T.J."/>
            <person name="Larsen P.A."/>
            <person name="Fountain-Jones N.M."/>
            <person name="Garbe J.R."/>
            <person name="Macchietto M.G."/>
            <person name="Kania S.A."/>
            <person name="Gerhold R.W."/>
            <person name="Richards J.E."/>
            <person name="Wolf T.M."/>
        </authorList>
    </citation>
    <scope>NUCLEOTIDE SEQUENCE</scope>
    <source>
        <strain evidence="1">MNPRO001-30</strain>
        <tissue evidence="1">Meninges</tissue>
    </source>
</reference>
<accession>A0AAD5RBC9</accession>
<evidence type="ECO:0000313" key="1">
    <source>
        <dbReference type="EMBL" id="KAJ1371864.1"/>
    </source>
</evidence>
<sequence>METATQCKKRSEWLKERPLKDWTEENKENGISAEYDAIENMWKRWECYLQALKRISLRECESFNSIQCMPPIARQIHLCLTTPAKK</sequence>
<dbReference type="AlphaFoldDB" id="A0AAD5RBC9"/>
<comment type="caution">
    <text evidence="1">The sequence shown here is derived from an EMBL/GenBank/DDBJ whole genome shotgun (WGS) entry which is preliminary data.</text>
</comment>
<dbReference type="Proteomes" id="UP001196413">
    <property type="component" value="Unassembled WGS sequence"/>
</dbReference>
<dbReference type="EMBL" id="JAHQIW010007054">
    <property type="protein sequence ID" value="KAJ1371864.1"/>
    <property type="molecule type" value="Genomic_DNA"/>
</dbReference>
<evidence type="ECO:0000313" key="2">
    <source>
        <dbReference type="Proteomes" id="UP001196413"/>
    </source>
</evidence>
<keyword evidence="2" id="KW-1185">Reference proteome</keyword>
<proteinExistence type="predicted"/>
<gene>
    <name evidence="1" type="ORF">KIN20_033894</name>
</gene>
<organism evidence="1 2">
    <name type="scientific">Parelaphostrongylus tenuis</name>
    <name type="common">Meningeal worm</name>
    <dbReference type="NCBI Taxonomy" id="148309"/>
    <lineage>
        <taxon>Eukaryota</taxon>
        <taxon>Metazoa</taxon>
        <taxon>Ecdysozoa</taxon>
        <taxon>Nematoda</taxon>
        <taxon>Chromadorea</taxon>
        <taxon>Rhabditida</taxon>
        <taxon>Rhabditina</taxon>
        <taxon>Rhabditomorpha</taxon>
        <taxon>Strongyloidea</taxon>
        <taxon>Metastrongylidae</taxon>
        <taxon>Parelaphostrongylus</taxon>
    </lineage>
</organism>